<evidence type="ECO:0008006" key="3">
    <source>
        <dbReference type="Google" id="ProtNLM"/>
    </source>
</evidence>
<accession>A0ABP8PSG9</accession>
<gene>
    <name evidence="1" type="ORF">GCM10023191_027020</name>
</gene>
<evidence type="ECO:0000313" key="1">
    <source>
        <dbReference type="EMBL" id="GAA4492012.1"/>
    </source>
</evidence>
<dbReference type="SUPFAM" id="SSF54427">
    <property type="entry name" value="NTF2-like"/>
    <property type="match status" value="1"/>
</dbReference>
<proteinExistence type="predicted"/>
<protein>
    <recommendedName>
        <fullName evidence="3">SnoaL-like domain-containing protein</fullName>
    </recommendedName>
</protein>
<keyword evidence="2" id="KW-1185">Reference proteome</keyword>
<dbReference type="Proteomes" id="UP001500503">
    <property type="component" value="Unassembled WGS sequence"/>
</dbReference>
<dbReference type="Gene3D" id="3.10.450.50">
    <property type="match status" value="1"/>
</dbReference>
<reference evidence="2" key="1">
    <citation type="journal article" date="2019" name="Int. J. Syst. Evol. Microbiol.">
        <title>The Global Catalogue of Microorganisms (GCM) 10K type strain sequencing project: providing services to taxonomists for standard genome sequencing and annotation.</title>
        <authorList>
            <consortium name="The Broad Institute Genomics Platform"/>
            <consortium name="The Broad Institute Genome Sequencing Center for Infectious Disease"/>
            <person name="Wu L."/>
            <person name="Ma J."/>
        </authorList>
    </citation>
    <scope>NUCLEOTIDE SEQUENCE [LARGE SCALE GENOMIC DNA]</scope>
    <source>
        <strain evidence="2">JCM 17933</strain>
    </source>
</reference>
<evidence type="ECO:0000313" key="2">
    <source>
        <dbReference type="Proteomes" id="UP001500503"/>
    </source>
</evidence>
<sequence>MSAWRSGDGDSLYDVLAEDVTFSSPVADYHGRPNASHLLGLIAELLEEVDQTGAYGDERDGVYAFTARVEDRRVQGIVREERAETGELTHVTLFLRPYAALRTAIGRMREALERSPLPARA</sequence>
<organism evidence="1 2">
    <name type="scientific">Actinoallomurus oryzae</name>
    <dbReference type="NCBI Taxonomy" id="502180"/>
    <lineage>
        <taxon>Bacteria</taxon>
        <taxon>Bacillati</taxon>
        <taxon>Actinomycetota</taxon>
        <taxon>Actinomycetes</taxon>
        <taxon>Streptosporangiales</taxon>
        <taxon>Thermomonosporaceae</taxon>
        <taxon>Actinoallomurus</taxon>
    </lineage>
</organism>
<name>A0ABP8PSG9_9ACTN</name>
<comment type="caution">
    <text evidence="1">The sequence shown here is derived from an EMBL/GenBank/DDBJ whole genome shotgun (WGS) entry which is preliminary data.</text>
</comment>
<dbReference type="InterPro" id="IPR032710">
    <property type="entry name" value="NTF2-like_dom_sf"/>
</dbReference>
<dbReference type="EMBL" id="BAABHF010000017">
    <property type="protein sequence ID" value="GAA4492012.1"/>
    <property type="molecule type" value="Genomic_DNA"/>
</dbReference>